<feature type="compositionally biased region" description="Polar residues" evidence="2">
    <location>
        <begin position="267"/>
        <end position="276"/>
    </location>
</feature>
<feature type="compositionally biased region" description="Polar residues" evidence="2">
    <location>
        <begin position="63"/>
        <end position="74"/>
    </location>
</feature>
<organism evidence="4 5">
    <name type="scientific">Piptocephalis cylindrospora</name>
    <dbReference type="NCBI Taxonomy" id="1907219"/>
    <lineage>
        <taxon>Eukaryota</taxon>
        <taxon>Fungi</taxon>
        <taxon>Fungi incertae sedis</taxon>
        <taxon>Zoopagomycota</taxon>
        <taxon>Zoopagomycotina</taxon>
        <taxon>Zoopagomycetes</taxon>
        <taxon>Zoopagales</taxon>
        <taxon>Piptocephalidaceae</taxon>
        <taxon>Piptocephalis</taxon>
    </lineage>
</organism>
<feature type="compositionally biased region" description="Polar residues" evidence="2">
    <location>
        <begin position="167"/>
        <end position="183"/>
    </location>
</feature>
<feature type="compositionally biased region" description="Low complexity" evidence="2">
    <location>
        <begin position="316"/>
        <end position="334"/>
    </location>
</feature>
<evidence type="ECO:0000313" key="4">
    <source>
        <dbReference type="EMBL" id="RKP14713.1"/>
    </source>
</evidence>
<feature type="region of interest" description="Disordered" evidence="2">
    <location>
        <begin position="114"/>
        <end position="183"/>
    </location>
</feature>
<dbReference type="EMBL" id="KZ987799">
    <property type="protein sequence ID" value="RKP14713.1"/>
    <property type="molecule type" value="Genomic_DNA"/>
</dbReference>
<dbReference type="Proteomes" id="UP000267251">
    <property type="component" value="Unassembled WGS sequence"/>
</dbReference>
<feature type="coiled-coil region" evidence="1">
    <location>
        <begin position="701"/>
        <end position="728"/>
    </location>
</feature>
<accession>A0A4P9Y6W0</accession>
<feature type="compositionally biased region" description="Low complexity" evidence="2">
    <location>
        <begin position="299"/>
        <end position="308"/>
    </location>
</feature>
<feature type="region of interest" description="Disordered" evidence="2">
    <location>
        <begin position="25"/>
        <end position="98"/>
    </location>
</feature>
<protein>
    <submittedName>
        <fullName evidence="4">Uncharacterized protein</fullName>
    </submittedName>
</protein>
<evidence type="ECO:0000313" key="5">
    <source>
        <dbReference type="Proteomes" id="UP000267251"/>
    </source>
</evidence>
<keyword evidence="1" id="KW-0175">Coiled coil</keyword>
<feature type="chain" id="PRO_5020949444" evidence="3">
    <location>
        <begin position="27"/>
        <end position="730"/>
    </location>
</feature>
<evidence type="ECO:0000256" key="1">
    <source>
        <dbReference type="SAM" id="Coils"/>
    </source>
</evidence>
<feature type="region of interest" description="Disordered" evidence="2">
    <location>
        <begin position="199"/>
        <end position="279"/>
    </location>
</feature>
<proteinExistence type="predicted"/>
<feature type="compositionally biased region" description="Basic and acidic residues" evidence="2">
    <location>
        <begin position="116"/>
        <end position="130"/>
    </location>
</feature>
<feature type="region of interest" description="Disordered" evidence="2">
    <location>
        <begin position="296"/>
        <end position="382"/>
    </location>
</feature>
<evidence type="ECO:0000256" key="2">
    <source>
        <dbReference type="SAM" id="MobiDB-lite"/>
    </source>
</evidence>
<feature type="signal peptide" evidence="3">
    <location>
        <begin position="1"/>
        <end position="26"/>
    </location>
</feature>
<feature type="compositionally biased region" description="Basic and acidic residues" evidence="2">
    <location>
        <begin position="75"/>
        <end position="98"/>
    </location>
</feature>
<dbReference type="AlphaFoldDB" id="A0A4P9Y6W0"/>
<evidence type="ECO:0000256" key="3">
    <source>
        <dbReference type="SAM" id="SignalP"/>
    </source>
</evidence>
<sequence length="730" mass="81774">MPILDLRLLPLAYLLILLSHAAPSYAAPGHDPESSSDPLLSRFRQFSPEHFANDDHDNIEPDLSNNWTPSSSSDLGKEKGKEPMFPRNTDPRTRLGPNKEKGWMLLKSFHPLDASPSRKEEIKQNGHDDPSPPPKPAKKDKVYFIPPKKSMKTFILRLPKSRDKETYNPSPDHTKPSTLPLANSNSQKVYIPFSSLNYPHKSSKSKAIKPSNPKFQATYERSPPFPRTPRLRPVVTNGSNRPQSPPHQRSSFADHAFHDPTYMPPQYGSSRFTHSPESYLDPQFSASSVITAIPDSARSDLSPSSSSSTIKGAHFSRNPISNPSPSSSGSTIRSAHFRRGPNPGPSGSIVENSYISDDDSSGSDIRSEHIRSPVNTKNGKGKNNIFNQAIQEAPPKPSFPTVSSKLGASELPLLSPKDAGDFSELSLKARRMLIAAFKDEPTQGKKKTIQDSPEMFDNYKQWKKVTDRILKGFSEGISDIIKLLLQVQHLYPQPDSDEEMFITPSLMDTRILNKVQNSLGQSLSALPNYAVGQDHLNRFVRKKKMNSKVTRRMTEISGSSLSTHTPRTTSPYLLLARSIGLNGHDDLDLTSRLTLQIPRVFDGLGMLRTLVYLYRVCAPPSLRKDQKKQLPEGSSKALKYFDTLSFAPLTRASEKRNQMTLWKDDEVKELQSLLDPLLSSPNRPKTCNSLKGVSGQLRTIHKNIEQDLEFLLDDLEEAHDDLKKFRDRYQ</sequence>
<keyword evidence="3" id="KW-0732">Signal</keyword>
<reference evidence="5" key="1">
    <citation type="journal article" date="2018" name="Nat. Microbiol.">
        <title>Leveraging single-cell genomics to expand the fungal tree of life.</title>
        <authorList>
            <person name="Ahrendt S.R."/>
            <person name="Quandt C.A."/>
            <person name="Ciobanu D."/>
            <person name="Clum A."/>
            <person name="Salamov A."/>
            <person name="Andreopoulos B."/>
            <person name="Cheng J.F."/>
            <person name="Woyke T."/>
            <person name="Pelin A."/>
            <person name="Henrissat B."/>
            <person name="Reynolds N.K."/>
            <person name="Benny G.L."/>
            <person name="Smith M.E."/>
            <person name="James T.Y."/>
            <person name="Grigoriev I.V."/>
        </authorList>
    </citation>
    <scope>NUCLEOTIDE SEQUENCE [LARGE SCALE GENOMIC DNA]</scope>
</reference>
<keyword evidence="5" id="KW-1185">Reference proteome</keyword>
<gene>
    <name evidence="4" type="ORF">BJ684DRAFT_14972</name>
</gene>
<feature type="compositionally biased region" description="Polar residues" evidence="2">
    <location>
        <begin position="236"/>
        <end position="251"/>
    </location>
</feature>
<name>A0A4P9Y6W0_9FUNG</name>